<name>A0A0F9N125_9ZZZZ</name>
<comment type="caution">
    <text evidence="3">The sequence shown here is derived from an EMBL/GenBank/DDBJ whole genome shotgun (WGS) entry which is preliminary data.</text>
</comment>
<keyword evidence="1" id="KW-0175">Coiled coil</keyword>
<accession>A0A0F9N125</accession>
<evidence type="ECO:0000313" key="3">
    <source>
        <dbReference type="EMBL" id="KKM82555.1"/>
    </source>
</evidence>
<feature type="transmembrane region" description="Helical" evidence="2">
    <location>
        <begin position="209"/>
        <end position="230"/>
    </location>
</feature>
<evidence type="ECO:0000256" key="1">
    <source>
        <dbReference type="SAM" id="Coils"/>
    </source>
</evidence>
<keyword evidence="2" id="KW-0472">Membrane</keyword>
<protein>
    <recommendedName>
        <fullName evidence="4">Ribophorin 1 superfamily protein</fullName>
    </recommendedName>
</protein>
<dbReference type="AlphaFoldDB" id="A0A0F9N125"/>
<feature type="coiled-coil region" evidence="1">
    <location>
        <begin position="256"/>
        <end position="304"/>
    </location>
</feature>
<gene>
    <name evidence="3" type="ORF">LCGC14_1318350</name>
</gene>
<evidence type="ECO:0000256" key="2">
    <source>
        <dbReference type="SAM" id="Phobius"/>
    </source>
</evidence>
<organism evidence="3">
    <name type="scientific">marine sediment metagenome</name>
    <dbReference type="NCBI Taxonomy" id="412755"/>
    <lineage>
        <taxon>unclassified sequences</taxon>
        <taxon>metagenomes</taxon>
        <taxon>ecological metagenomes</taxon>
    </lineage>
</organism>
<keyword evidence="2" id="KW-1133">Transmembrane helix</keyword>
<dbReference type="EMBL" id="LAZR01007845">
    <property type="protein sequence ID" value="KKM82555.1"/>
    <property type="molecule type" value="Genomic_DNA"/>
</dbReference>
<reference evidence="3" key="1">
    <citation type="journal article" date="2015" name="Nature">
        <title>Complex archaea that bridge the gap between prokaryotes and eukaryotes.</title>
        <authorList>
            <person name="Spang A."/>
            <person name="Saw J.H."/>
            <person name="Jorgensen S.L."/>
            <person name="Zaremba-Niedzwiedzka K."/>
            <person name="Martijn J."/>
            <person name="Lind A.E."/>
            <person name="van Eijk R."/>
            <person name="Schleper C."/>
            <person name="Guy L."/>
            <person name="Ettema T.J."/>
        </authorList>
    </citation>
    <scope>NUCLEOTIDE SEQUENCE</scope>
</reference>
<keyword evidence="2" id="KW-0812">Transmembrane</keyword>
<feature type="non-terminal residue" evidence="3">
    <location>
        <position position="1"/>
    </location>
</feature>
<proteinExistence type="predicted"/>
<sequence length="388" mass="45605">PFLENLGDKAEILIFYSDNAESRLELSEIKREIFISPWGIIRVREDFSLENLGLIDFYLISFKIPQLAKNVYISDQLGEIYGVTITDSGNPNYKNVDIQLFTNRIRIKPNSTFSFSIEYYLPFEHFVSINWFQESFKIDLLTTIFKYLGRDQTINIIIDGCYRIDSLTEAPESIIKSKGTTTLTYKTDIVTPNEKKIIQITFTVDLFNLLLRPIIFILSFVIIAFVFVFLTKIRKKELESTSLTRKYIPVDEIREFSSLSEEKNALTLEIRKAEEATKRKKMAKKKYKNILEKNSSKIDEIQKEIIPFKKILTEAGEIFENIIKRLDILETERFSVKDSLKLLETRYKRGRLPSRAAYQKLSEDFNKRRRKIDRTIDKLLQQLRSYLL</sequence>
<evidence type="ECO:0008006" key="4">
    <source>
        <dbReference type="Google" id="ProtNLM"/>
    </source>
</evidence>